<comment type="caution">
    <text evidence="4">The sequence shown here is derived from an EMBL/GenBank/DDBJ whole genome shotgun (WGS) entry which is preliminary data.</text>
</comment>
<dbReference type="Proteomes" id="UP000770015">
    <property type="component" value="Unassembled WGS sequence"/>
</dbReference>
<dbReference type="PANTHER" id="PTHR37543:SF1">
    <property type="entry name" value="CCCH ZINC FINGER DNA BINDING PROTEIN (AFU_ORTHOLOGUE AFUA_5G12760)"/>
    <property type="match status" value="1"/>
</dbReference>
<dbReference type="PANTHER" id="PTHR37543">
    <property type="entry name" value="CCCH ZINC FINGER DNA BINDING PROTEIN (AFU_ORTHOLOGUE AFUA_5G12760)"/>
    <property type="match status" value="1"/>
</dbReference>
<feature type="zinc finger region" description="C3H1-type" evidence="1">
    <location>
        <begin position="386"/>
        <end position="414"/>
    </location>
</feature>
<dbReference type="InterPro" id="IPR057654">
    <property type="entry name" value="Znf-CCCH_tandem"/>
</dbReference>
<dbReference type="Pfam" id="PF25543">
    <property type="entry name" value="zf-CCCH_tandem"/>
    <property type="match status" value="1"/>
</dbReference>
<dbReference type="GO" id="GO:0008270">
    <property type="term" value="F:zinc ion binding"/>
    <property type="evidence" value="ECO:0007669"/>
    <property type="project" value="UniProtKB-KW"/>
</dbReference>
<protein>
    <recommendedName>
        <fullName evidence="3">C3H1-type domain-containing protein</fullName>
    </recommendedName>
</protein>
<reference evidence="4" key="1">
    <citation type="journal article" date="2021" name="Nat. Commun.">
        <title>Genetic determinants of endophytism in the Arabidopsis root mycobiome.</title>
        <authorList>
            <person name="Mesny F."/>
            <person name="Miyauchi S."/>
            <person name="Thiergart T."/>
            <person name="Pickel B."/>
            <person name="Atanasova L."/>
            <person name="Karlsson M."/>
            <person name="Huettel B."/>
            <person name="Barry K.W."/>
            <person name="Haridas S."/>
            <person name="Chen C."/>
            <person name="Bauer D."/>
            <person name="Andreopoulos W."/>
            <person name="Pangilinan J."/>
            <person name="LaButti K."/>
            <person name="Riley R."/>
            <person name="Lipzen A."/>
            <person name="Clum A."/>
            <person name="Drula E."/>
            <person name="Henrissat B."/>
            <person name="Kohler A."/>
            <person name="Grigoriev I.V."/>
            <person name="Martin F.M."/>
            <person name="Hacquard S."/>
        </authorList>
    </citation>
    <scope>NUCLEOTIDE SEQUENCE</scope>
    <source>
        <strain evidence="4">MPI-SDFR-AT-0117</strain>
    </source>
</reference>
<dbReference type="AlphaFoldDB" id="A0A9P8V1W9"/>
<keyword evidence="1" id="KW-0863">Zinc-finger</keyword>
<dbReference type="PROSITE" id="PS50103">
    <property type="entry name" value="ZF_C3H1"/>
    <property type="match status" value="1"/>
</dbReference>
<evidence type="ECO:0000256" key="2">
    <source>
        <dbReference type="SAM" id="MobiDB-lite"/>
    </source>
</evidence>
<evidence type="ECO:0000259" key="3">
    <source>
        <dbReference type="PROSITE" id="PS50103"/>
    </source>
</evidence>
<feature type="compositionally biased region" description="Low complexity" evidence="2">
    <location>
        <begin position="284"/>
        <end position="318"/>
    </location>
</feature>
<keyword evidence="5" id="KW-1185">Reference proteome</keyword>
<feature type="region of interest" description="Disordered" evidence="2">
    <location>
        <begin position="253"/>
        <end position="321"/>
    </location>
</feature>
<dbReference type="InterPro" id="IPR057683">
    <property type="entry name" value="DUF7923"/>
</dbReference>
<feature type="region of interest" description="Disordered" evidence="2">
    <location>
        <begin position="337"/>
        <end position="362"/>
    </location>
</feature>
<keyword evidence="1" id="KW-0479">Metal-binding</keyword>
<feature type="compositionally biased region" description="Pro residues" evidence="2">
    <location>
        <begin position="266"/>
        <end position="283"/>
    </location>
</feature>
<name>A0A9P8V1W9_9PEZI</name>
<dbReference type="EMBL" id="JAGSXJ010000036">
    <property type="protein sequence ID" value="KAH6666467.1"/>
    <property type="molecule type" value="Genomic_DNA"/>
</dbReference>
<sequence>MAVEGELIMFAERYRSVVEQREYTDELIKDLFLHISSQDQKIAAQESELASHISINRELSTRVQSYEETNPYILVLIDGDGLLFNDEYIRQGVEGGKRAAHALHNAILQKCGDLTDKIEIVAKVCANVTGLTRALLREGSVNTDYDLRNFSIGFSQARASFDFVDIGHGKERADVKIHELIRWHLKNKNCKHMLLGVSHDSGYASFLDHIITDDDTLSLLSIIEGYPTVRELRQKDLNIIHFDHIFRSDKITDRGGQSVITRRTSTPPPPPPIVAPLPAPQPQASPVVETPVVETPSSDSSSTSSDAPSTPPSSSWATVTKKAPPKMTLPLAHMNINNNVSRPPSSVIPKSATCKTSTPEWNPGPRGIDTAIVCSITVLENIRNRKDNAKLCNNHYLRGPCAKGNECVFEHKYRPNEEEKKAIAFLARQNPCTKGQDCDIANCIYGHHCPTVRDGTCYHPFCKFRVEEHPPGTKFKNAHIKDN</sequence>
<keyword evidence="1" id="KW-0862">Zinc</keyword>
<dbReference type="InterPro" id="IPR000571">
    <property type="entry name" value="Znf_CCCH"/>
</dbReference>
<dbReference type="Pfam" id="PF25540">
    <property type="entry name" value="DUF7923"/>
    <property type="match status" value="1"/>
</dbReference>
<proteinExistence type="predicted"/>
<dbReference type="Pfam" id="PF25542">
    <property type="entry name" value="zf-CCCH_12"/>
    <property type="match status" value="1"/>
</dbReference>
<accession>A0A9P8V1W9</accession>
<evidence type="ECO:0000313" key="5">
    <source>
        <dbReference type="Proteomes" id="UP000770015"/>
    </source>
</evidence>
<evidence type="ECO:0000313" key="4">
    <source>
        <dbReference type="EMBL" id="KAH6666467.1"/>
    </source>
</evidence>
<gene>
    <name evidence="4" type="ORF">F5X68DRAFT_236905</name>
</gene>
<organism evidence="4 5">
    <name type="scientific">Plectosphaerella plurivora</name>
    <dbReference type="NCBI Taxonomy" id="936078"/>
    <lineage>
        <taxon>Eukaryota</taxon>
        <taxon>Fungi</taxon>
        <taxon>Dikarya</taxon>
        <taxon>Ascomycota</taxon>
        <taxon>Pezizomycotina</taxon>
        <taxon>Sordariomycetes</taxon>
        <taxon>Hypocreomycetidae</taxon>
        <taxon>Glomerellales</taxon>
        <taxon>Plectosphaerellaceae</taxon>
        <taxon>Plectosphaerella</taxon>
    </lineage>
</organism>
<dbReference type="OrthoDB" id="3512845at2759"/>
<evidence type="ECO:0000256" key="1">
    <source>
        <dbReference type="PROSITE-ProRule" id="PRU00723"/>
    </source>
</evidence>
<feature type="domain" description="C3H1-type" evidence="3">
    <location>
        <begin position="386"/>
        <end position="414"/>
    </location>
</feature>